<keyword evidence="1" id="KW-0812">Transmembrane</keyword>
<dbReference type="Proteomes" id="UP000298340">
    <property type="component" value="Unassembled WGS sequence"/>
</dbReference>
<dbReference type="EMBL" id="SLWA01000002">
    <property type="protein sequence ID" value="TCN59862.1"/>
    <property type="molecule type" value="Genomic_DNA"/>
</dbReference>
<sequence length="135" mass="16102">MFFFDLVLISIYKLLKITYSDLLYRNNNVKTHAFIIFSGLQSINIFNIVGILYFSAFAKVQPDILIYIAFILPLVFNYIVYYKKNRFYKIMNSELINNTILHHILTFIYIVGTFYFMNIVSHYIRNNYLNGHTLL</sequence>
<dbReference type="Proteomes" id="UP000295270">
    <property type="component" value="Unassembled WGS sequence"/>
</dbReference>
<evidence type="ECO:0000313" key="5">
    <source>
        <dbReference type="Proteomes" id="UP000298340"/>
    </source>
</evidence>
<reference evidence="2" key="3">
    <citation type="submission" date="2019-03" db="EMBL/GenBank/DDBJ databases">
        <authorList>
            <person name="Whitman W."/>
            <person name="Huntemann M."/>
            <person name="Clum A."/>
            <person name="Pillay M."/>
            <person name="Palaniappan K."/>
            <person name="Varghese N."/>
            <person name="Mikhailova N."/>
            <person name="Stamatis D."/>
            <person name="Reddy T."/>
            <person name="Daum C."/>
            <person name="Shapiro N."/>
            <person name="Ivanova N."/>
            <person name="Kyrpides N."/>
            <person name="Woyke T."/>
        </authorList>
    </citation>
    <scope>NUCLEOTIDE SEQUENCE</scope>
    <source>
        <strain evidence="2">P5626</strain>
    </source>
</reference>
<name>A0A4Y7UFH7_9FLAO</name>
<proteinExistence type="predicted"/>
<dbReference type="EMBL" id="QWDN01000002">
    <property type="protein sequence ID" value="TEB45116.1"/>
    <property type="molecule type" value="Genomic_DNA"/>
</dbReference>
<keyword evidence="1" id="KW-0472">Membrane</keyword>
<keyword evidence="1" id="KW-1133">Transmembrane helix</keyword>
<evidence type="ECO:0000313" key="2">
    <source>
        <dbReference type="EMBL" id="TCN59862.1"/>
    </source>
</evidence>
<reference evidence="2 4" key="1">
    <citation type="journal article" date="2015" name="Stand. Genomic Sci.">
        <title>Genomic Encyclopedia of Bacterial and Archaeal Type Strains, Phase III: the genomes of soil and plant-associated and newly described type strains.</title>
        <authorList>
            <person name="Whitman W.B."/>
            <person name="Woyke T."/>
            <person name="Klenk H.P."/>
            <person name="Zhou Y."/>
            <person name="Lilburn T.G."/>
            <person name="Beck B.J."/>
            <person name="De Vos P."/>
            <person name="Vandamme P."/>
            <person name="Eisen J.A."/>
            <person name="Garrity G."/>
            <person name="Hugenholtz P."/>
            <person name="Kyrpides N.C."/>
        </authorList>
    </citation>
    <scope>NUCLEOTIDE SEQUENCE [LARGE SCALE GENOMIC DNA]</scope>
    <source>
        <strain evidence="2 4">P5626</strain>
    </source>
</reference>
<organism evidence="3 5">
    <name type="scientific">Flavobacterium circumlabens</name>
    <dbReference type="NCBI Taxonomy" id="2133765"/>
    <lineage>
        <taxon>Bacteria</taxon>
        <taxon>Pseudomonadati</taxon>
        <taxon>Bacteroidota</taxon>
        <taxon>Flavobacteriia</taxon>
        <taxon>Flavobacteriales</taxon>
        <taxon>Flavobacteriaceae</taxon>
        <taxon>Flavobacterium</taxon>
    </lineage>
</organism>
<gene>
    <name evidence="3" type="ORF">D0809_08030</name>
    <name evidence="2" type="ORF">EV142_102482</name>
</gene>
<dbReference type="AlphaFoldDB" id="A0A4Y7UFH7"/>
<evidence type="ECO:0000313" key="4">
    <source>
        <dbReference type="Proteomes" id="UP000295270"/>
    </source>
</evidence>
<comment type="caution">
    <text evidence="3">The sequence shown here is derived from an EMBL/GenBank/DDBJ whole genome shotgun (WGS) entry which is preliminary data.</text>
</comment>
<keyword evidence="4" id="KW-1185">Reference proteome</keyword>
<feature type="transmembrane region" description="Helical" evidence="1">
    <location>
        <begin position="103"/>
        <end position="124"/>
    </location>
</feature>
<feature type="transmembrane region" description="Helical" evidence="1">
    <location>
        <begin position="64"/>
        <end position="82"/>
    </location>
</feature>
<evidence type="ECO:0000256" key="1">
    <source>
        <dbReference type="SAM" id="Phobius"/>
    </source>
</evidence>
<accession>A0A4Y7UFH7</accession>
<protein>
    <submittedName>
        <fullName evidence="3">Uncharacterized protein</fullName>
    </submittedName>
</protein>
<reference evidence="3 5" key="2">
    <citation type="journal article" date="2018" name="Syst. Appl. Microbiol.">
        <title>Flavobacterium circumlabens sp. nov. and Flavobacterium cupreum sp. nov., two psychrotrophic species isolated from Antarctic environmental samples.</title>
        <authorList>
            <person name="Kralova S."/>
            <person name="Busse H.J."/>
            <person name="Svec P."/>
            <person name="Maslanova I."/>
            <person name="Stankova E."/>
            <person name="Bartak M."/>
            <person name="Sedlacek I."/>
        </authorList>
    </citation>
    <scope>NUCLEOTIDE SEQUENCE [LARGE SCALE GENOMIC DNA]</scope>
    <source>
        <strain evidence="3 5">CCM 8828</strain>
    </source>
</reference>
<feature type="transmembrane region" description="Helical" evidence="1">
    <location>
        <begin position="33"/>
        <end position="58"/>
    </location>
</feature>
<evidence type="ECO:0000313" key="3">
    <source>
        <dbReference type="EMBL" id="TEB45116.1"/>
    </source>
</evidence>